<accession>A0A5C5Y1E6</accession>
<comment type="caution">
    <text evidence="1">The sequence shown here is derived from an EMBL/GenBank/DDBJ whole genome shotgun (WGS) entry which is preliminary data.</text>
</comment>
<dbReference type="EMBL" id="SJPL01000001">
    <property type="protein sequence ID" value="TWT68798.1"/>
    <property type="molecule type" value="Genomic_DNA"/>
</dbReference>
<dbReference type="Proteomes" id="UP000317238">
    <property type="component" value="Unassembled WGS sequence"/>
</dbReference>
<protein>
    <submittedName>
        <fullName evidence="1">Uncharacterized protein</fullName>
    </submittedName>
</protein>
<proteinExistence type="predicted"/>
<gene>
    <name evidence="1" type="ORF">Pan14r_10450</name>
</gene>
<reference evidence="1 2" key="1">
    <citation type="submission" date="2019-02" db="EMBL/GenBank/DDBJ databases">
        <title>Deep-cultivation of Planctomycetes and their phenomic and genomic characterization uncovers novel biology.</title>
        <authorList>
            <person name="Wiegand S."/>
            <person name="Jogler M."/>
            <person name="Boedeker C."/>
            <person name="Pinto D."/>
            <person name="Vollmers J."/>
            <person name="Rivas-Marin E."/>
            <person name="Kohn T."/>
            <person name="Peeters S.H."/>
            <person name="Heuer A."/>
            <person name="Rast P."/>
            <person name="Oberbeckmann S."/>
            <person name="Bunk B."/>
            <person name="Jeske O."/>
            <person name="Meyerdierks A."/>
            <person name="Storesund J.E."/>
            <person name="Kallscheuer N."/>
            <person name="Luecker S."/>
            <person name="Lage O.M."/>
            <person name="Pohl T."/>
            <person name="Merkel B.J."/>
            <person name="Hornburger P."/>
            <person name="Mueller R.-W."/>
            <person name="Bruemmer F."/>
            <person name="Labrenz M."/>
            <person name="Spormann A.M."/>
            <person name="Op Den Camp H."/>
            <person name="Overmann J."/>
            <person name="Amann R."/>
            <person name="Jetten M.S.M."/>
            <person name="Mascher T."/>
            <person name="Medema M.H."/>
            <person name="Devos D.P."/>
            <person name="Kaster A.-K."/>
            <person name="Ovreas L."/>
            <person name="Rohde M."/>
            <person name="Galperin M.Y."/>
            <person name="Jogler C."/>
        </authorList>
    </citation>
    <scope>NUCLEOTIDE SEQUENCE [LARGE SCALE GENOMIC DNA]</scope>
    <source>
        <strain evidence="1 2">Pan14r</strain>
    </source>
</reference>
<sequence>MQVFGVGDLTAALKSTGNEVVSEQADFHIAFSQYEPGMGPQSFRIQKEGTRGIRIFHGDSVGAMYGALELAEDIALGNSLQGIREKARKPYVPHRGLKFNIPLDARAPSYDDTGTSAHQNIPVMWEWDFWKSFIDQMIRNRYDTLTLWVTHPYPGMVRLPEYPDANYDDVRVLAKPVDEHGDRHWDRLDVFDPANTKVVKKITLDEKIAFWTRVFDYAQAHGITIHLYHWNIYTFGAEGKYGITDSGKNDATVQYMRYCVRRMLETYPQIDGIGVAAGEHFDLPQGGAREEWLWKTYALGIKDYCRDHPDRRITFIFRSLMSNADNIMDVFADYDVGAFHTDHKYARARVHSTTTSPYLDIEYRDGLEKFEIPCWLNVRNDDLFIFRWGDPDYVREFWANIPRDVLRSEAGYFMGPDGFVQGKEFVSKNDELTGQMEVDKHWYRFMMFGRLSYDLTLTRDYFEKRLAERFPDTDAKRLYETWQSASQIIPLVNRFFFRVNDLQFSPEGCIAKEGFLTVDRSFFAHPPLQGSGILSVQQYAQKIIQDESFDGITPMDVADTLDADAAQTLAGVKTLRSNTTASSPELRSTLSDLEAMAWLGKYYAAKIRGAAELAVYRADRTRTVHHDRAVQHFENAVQQWTRYADVATSQYRPQLFSRTHYMDWSRILDDVRQELDSVRAEAK</sequence>
<evidence type="ECO:0000313" key="1">
    <source>
        <dbReference type="EMBL" id="TWT68798.1"/>
    </source>
</evidence>
<organism evidence="1 2">
    <name type="scientific">Crateriforma conspicua</name>
    <dbReference type="NCBI Taxonomy" id="2527996"/>
    <lineage>
        <taxon>Bacteria</taxon>
        <taxon>Pseudomonadati</taxon>
        <taxon>Planctomycetota</taxon>
        <taxon>Planctomycetia</taxon>
        <taxon>Planctomycetales</taxon>
        <taxon>Planctomycetaceae</taxon>
        <taxon>Crateriforma</taxon>
    </lineage>
</organism>
<dbReference type="AlphaFoldDB" id="A0A5C5Y1E6"/>
<name>A0A5C5Y1E6_9PLAN</name>
<evidence type="ECO:0000313" key="2">
    <source>
        <dbReference type="Proteomes" id="UP000317238"/>
    </source>
</evidence>
<keyword evidence="2" id="KW-1185">Reference proteome</keyword>